<evidence type="ECO:0000313" key="14">
    <source>
        <dbReference type="Proteomes" id="UP001493153"/>
    </source>
</evidence>
<evidence type="ECO:0000256" key="5">
    <source>
        <dbReference type="ARBA" id="ARBA00022692"/>
    </source>
</evidence>
<evidence type="ECO:0000313" key="13">
    <source>
        <dbReference type="EMBL" id="WXK40496.1"/>
    </source>
</evidence>
<organism evidence="13 14">
    <name type="scientific">Mycetohabitans rhizoxinica</name>
    <dbReference type="NCBI Taxonomy" id="412963"/>
    <lineage>
        <taxon>Bacteria</taxon>
        <taxon>Pseudomonadati</taxon>
        <taxon>Pseudomonadota</taxon>
        <taxon>Betaproteobacteria</taxon>
        <taxon>Burkholderiales</taxon>
        <taxon>Burkholderiaceae</taxon>
        <taxon>Mycetohabitans</taxon>
    </lineage>
</organism>
<keyword evidence="7 13" id="KW-0067">ATP-binding</keyword>
<dbReference type="Pfam" id="PF00005">
    <property type="entry name" value="ABC_tran"/>
    <property type="match status" value="1"/>
</dbReference>
<dbReference type="Gene3D" id="1.10.3720.10">
    <property type="entry name" value="MetI-like"/>
    <property type="match status" value="1"/>
</dbReference>
<feature type="domain" description="ABC transmembrane type-1" evidence="12">
    <location>
        <begin position="58"/>
        <end position="254"/>
    </location>
</feature>
<keyword evidence="14" id="KW-1185">Reference proteome</keyword>
<dbReference type="Pfam" id="PF00528">
    <property type="entry name" value="BPD_transp_1"/>
    <property type="match status" value="1"/>
</dbReference>
<dbReference type="PROSITE" id="PS50893">
    <property type="entry name" value="ABC_TRANSPORTER_2"/>
    <property type="match status" value="1"/>
</dbReference>
<dbReference type="InterPro" id="IPR050093">
    <property type="entry name" value="ABC_SmlMolc_Importer"/>
</dbReference>
<dbReference type="SUPFAM" id="SSF52540">
    <property type="entry name" value="P-loop containing nucleoside triphosphate hydrolases"/>
    <property type="match status" value="1"/>
</dbReference>
<evidence type="ECO:0000256" key="10">
    <source>
        <dbReference type="RuleBase" id="RU363032"/>
    </source>
</evidence>
<feature type="transmembrane region" description="Helical" evidence="10">
    <location>
        <begin position="223"/>
        <end position="252"/>
    </location>
</feature>
<comment type="subcellular location">
    <subcellularLocation>
        <location evidence="1 10">Cell membrane</location>
        <topology evidence="1 10">Multi-pass membrane protein</topology>
    </subcellularLocation>
</comment>
<feature type="transmembrane region" description="Helical" evidence="10">
    <location>
        <begin position="62"/>
        <end position="83"/>
    </location>
</feature>
<dbReference type="SUPFAM" id="SSF161098">
    <property type="entry name" value="MetI-like"/>
    <property type="match status" value="1"/>
</dbReference>
<dbReference type="GO" id="GO:0005524">
    <property type="term" value="F:ATP binding"/>
    <property type="evidence" value="ECO:0007669"/>
    <property type="project" value="UniProtKB-KW"/>
</dbReference>
<dbReference type="InterPro" id="IPR027417">
    <property type="entry name" value="P-loop_NTPase"/>
</dbReference>
<keyword evidence="5 10" id="KW-0812">Transmembrane</keyword>
<dbReference type="PANTHER" id="PTHR42781">
    <property type="entry name" value="SPERMIDINE/PUTRESCINE IMPORT ATP-BINDING PROTEIN POTA"/>
    <property type="match status" value="1"/>
</dbReference>
<dbReference type="InterPro" id="IPR035906">
    <property type="entry name" value="MetI-like_sf"/>
</dbReference>
<dbReference type="InterPro" id="IPR017871">
    <property type="entry name" value="ABC_transporter-like_CS"/>
</dbReference>
<evidence type="ECO:0000256" key="3">
    <source>
        <dbReference type="ARBA" id="ARBA00022475"/>
    </source>
</evidence>
<reference evidence="13 14" key="1">
    <citation type="submission" date="2020-09" db="EMBL/GenBank/DDBJ databases">
        <title>Genome sequences of Mycetohabitans spp.</title>
        <authorList>
            <person name="Carter M.E."/>
            <person name="Carpenter S.C.D."/>
            <person name="Bogdanove A.J."/>
        </authorList>
    </citation>
    <scope>NUCLEOTIDE SEQUENCE [LARGE SCALE GENOMIC DNA]</scope>
    <source>
        <strain evidence="13 14">B12</strain>
    </source>
</reference>
<dbReference type="Gene3D" id="3.40.50.300">
    <property type="entry name" value="P-loop containing nucleotide triphosphate hydrolases"/>
    <property type="match status" value="1"/>
</dbReference>
<keyword evidence="8 10" id="KW-1133">Transmembrane helix</keyword>
<dbReference type="Proteomes" id="UP001493153">
    <property type="component" value="Chromosome"/>
</dbReference>
<comment type="similarity">
    <text evidence="10">Belongs to the binding-protein-dependent transport system permease family.</text>
</comment>
<dbReference type="CDD" id="cd06261">
    <property type="entry name" value="TM_PBP2"/>
    <property type="match status" value="1"/>
</dbReference>
<evidence type="ECO:0000256" key="8">
    <source>
        <dbReference type="ARBA" id="ARBA00022989"/>
    </source>
</evidence>
<evidence type="ECO:0000256" key="4">
    <source>
        <dbReference type="ARBA" id="ARBA00022519"/>
    </source>
</evidence>
<protein>
    <submittedName>
        <fullName evidence="13">ATP-binding cassette domain-containing protein</fullName>
    </submittedName>
</protein>
<dbReference type="RefSeq" id="WP_338911134.1">
    <property type="nucleotide sequence ID" value="NZ_CP062176.1"/>
</dbReference>
<accession>A0ABZ2PZE2</accession>
<keyword evidence="6" id="KW-0547">Nucleotide-binding</keyword>
<dbReference type="PANTHER" id="PTHR42781:SF4">
    <property type="entry name" value="SPERMIDINE_PUTRESCINE IMPORT ATP-BINDING PROTEIN POTA"/>
    <property type="match status" value="1"/>
</dbReference>
<evidence type="ECO:0000259" key="11">
    <source>
        <dbReference type="PROSITE" id="PS50893"/>
    </source>
</evidence>
<evidence type="ECO:0000256" key="9">
    <source>
        <dbReference type="ARBA" id="ARBA00023136"/>
    </source>
</evidence>
<feature type="transmembrane region" description="Helical" evidence="10">
    <location>
        <begin position="90"/>
        <end position="115"/>
    </location>
</feature>
<dbReference type="InterPro" id="IPR003593">
    <property type="entry name" value="AAA+_ATPase"/>
</dbReference>
<dbReference type="EMBL" id="CP062176">
    <property type="protein sequence ID" value="WXK40496.1"/>
    <property type="molecule type" value="Genomic_DNA"/>
</dbReference>
<dbReference type="PROSITE" id="PS50928">
    <property type="entry name" value="ABC_TM1"/>
    <property type="match status" value="1"/>
</dbReference>
<evidence type="ECO:0000256" key="1">
    <source>
        <dbReference type="ARBA" id="ARBA00004651"/>
    </source>
</evidence>
<evidence type="ECO:0000256" key="7">
    <source>
        <dbReference type="ARBA" id="ARBA00022840"/>
    </source>
</evidence>
<keyword evidence="2 10" id="KW-0813">Transport</keyword>
<feature type="transmembrane region" description="Helical" evidence="10">
    <location>
        <begin position="135"/>
        <end position="154"/>
    </location>
</feature>
<dbReference type="InterPro" id="IPR000515">
    <property type="entry name" value="MetI-like"/>
</dbReference>
<proteinExistence type="inferred from homology"/>
<dbReference type="PROSITE" id="PS00211">
    <property type="entry name" value="ABC_TRANSPORTER_1"/>
    <property type="match status" value="1"/>
</dbReference>
<evidence type="ECO:0000256" key="2">
    <source>
        <dbReference type="ARBA" id="ARBA00022448"/>
    </source>
</evidence>
<evidence type="ECO:0000256" key="6">
    <source>
        <dbReference type="ARBA" id="ARBA00022741"/>
    </source>
</evidence>
<keyword evidence="4" id="KW-0997">Cell inner membrane</keyword>
<dbReference type="InterPro" id="IPR003439">
    <property type="entry name" value="ABC_transporter-like_ATP-bd"/>
</dbReference>
<name>A0ABZ2PZE2_9BURK</name>
<feature type="domain" description="ABC transporter" evidence="11">
    <location>
        <begin position="294"/>
        <end position="518"/>
    </location>
</feature>
<keyword evidence="9 10" id="KW-0472">Membrane</keyword>
<gene>
    <name evidence="13" type="ORF">IHE29_14975</name>
</gene>
<sequence>MTLQRGSGGAAVRGRATPLGWLGALLALYLCAPFIAVLPQLTHANWRAIEPGALAEATAVSVGSATLATLLIALTGIPLGYLLSRSRSRWASVLGFVVQLPLALPPLSSGVLLLFLLGPYSPLGTLAGGGLTDSFVGVVLAQTFVAAPFLIVAARSAFDSVDPVLDDVAATLGHDARTRLLRVWLPIAWPSIRAGMVLAWLRAFGEFGATVMVAYHPYSLPVYTYVVFGSVGLPAMLPLLAPTLGIALALSLAATVRLRPSRPVAIVTPGDELDPLRPLAREVVPAVVPAPRHCSGSTLAFHFTCTLGDFGLDVQWRARSRRLAIIGASGSGKSLTLRMIAGLQQGATQSVIVDGEVLTASAPQSRHMAYVPQDYGLFPHMSVARQLTFAADADPDAARYWSLHLGIAPLAQRLPVQLSLGQRQRVALARALARNARVILLDEPFSALDTPRRRTLRETLRTLQREIDAITVLVTHDPDDAALLADEILVLDRGRVLQQGPTRALFERPASVKVAQLLGIDNVGEGTLVAGGKVDIGGVLLDVRDGGLPVGTRLMWRVDARGVSMTEQGRHTAVVERVYESHGETRVAVRLGTALLHCRAPSDADVYTAFGLHDREGRCCRVDIAAGTTTVWPVTP</sequence>
<feature type="transmembrane region" description="Helical" evidence="10">
    <location>
        <begin position="21"/>
        <end position="42"/>
    </location>
</feature>
<keyword evidence="3" id="KW-1003">Cell membrane</keyword>
<evidence type="ECO:0000259" key="12">
    <source>
        <dbReference type="PROSITE" id="PS50928"/>
    </source>
</evidence>
<dbReference type="SMART" id="SM00382">
    <property type="entry name" value="AAA"/>
    <property type="match status" value="1"/>
</dbReference>